<feature type="binding site" evidence="4">
    <location>
        <position position="817"/>
    </location>
    <ligand>
        <name>AMP</name>
        <dbReference type="ChEBI" id="CHEBI:456215"/>
    </ligand>
</feature>
<evidence type="ECO:0000313" key="8">
    <source>
        <dbReference type="EMBL" id="KAK9804991.1"/>
    </source>
</evidence>
<dbReference type="AlphaFoldDB" id="A0AAW1P973"/>
<feature type="active site" description="Proton donor" evidence="3">
    <location>
        <position position="585"/>
    </location>
</feature>
<dbReference type="GO" id="GO:0007165">
    <property type="term" value="P:signal transduction"/>
    <property type="evidence" value="ECO:0007669"/>
    <property type="project" value="InterPro"/>
</dbReference>
<dbReference type="Gene3D" id="1.10.1300.10">
    <property type="entry name" value="3'5'-cyclic nucleotide phosphodiesterase, catalytic domain"/>
    <property type="match status" value="1"/>
</dbReference>
<dbReference type="PANTHER" id="PTHR11347">
    <property type="entry name" value="CYCLIC NUCLEOTIDE PHOSPHODIESTERASE"/>
    <property type="match status" value="1"/>
</dbReference>
<dbReference type="InterPro" id="IPR023088">
    <property type="entry name" value="PDEase"/>
</dbReference>
<evidence type="ECO:0000256" key="4">
    <source>
        <dbReference type="PIRSR" id="PIRSR623088-2"/>
    </source>
</evidence>
<feature type="domain" description="PDEase" evidence="7">
    <location>
        <begin position="509"/>
        <end position="860"/>
    </location>
</feature>
<feature type="binding site" evidence="4">
    <location>
        <begin position="585"/>
        <end position="589"/>
    </location>
    <ligand>
        <name>AMP</name>
        <dbReference type="ChEBI" id="CHEBI:456215"/>
    </ligand>
</feature>
<proteinExistence type="inferred from homology"/>
<keyword evidence="1 5" id="KW-0479">Metal-binding</keyword>
<dbReference type="GO" id="GO:0004114">
    <property type="term" value="F:3',5'-cyclic-nucleotide phosphodiesterase activity"/>
    <property type="evidence" value="ECO:0007669"/>
    <property type="project" value="InterPro"/>
</dbReference>
<feature type="binding site" evidence="5">
    <location>
        <position position="629"/>
    </location>
    <ligand>
        <name>Zn(2+)</name>
        <dbReference type="ChEBI" id="CHEBI:29105"/>
        <label>1</label>
    </ligand>
</feature>
<accession>A0AAW1P973</accession>
<comment type="cofactor">
    <cofactor evidence="6">
        <name>a divalent metal cation</name>
        <dbReference type="ChEBI" id="CHEBI:60240"/>
    </cofactor>
    <text evidence="6">Binds 2 divalent metal cations per subunit. Site 1 may preferentially bind zinc ions, while site 2 has a preference for magnesium and/or manganese ions.</text>
</comment>
<dbReference type="PROSITE" id="PS00126">
    <property type="entry name" value="PDEASE_I_1"/>
    <property type="match status" value="1"/>
</dbReference>
<feature type="binding site" evidence="4">
    <location>
        <position position="765"/>
    </location>
    <ligand>
        <name>AMP</name>
        <dbReference type="ChEBI" id="CHEBI:456215"/>
    </ligand>
</feature>
<dbReference type="InterPro" id="IPR036971">
    <property type="entry name" value="PDEase_catalytic_dom_sf"/>
</dbReference>
<dbReference type="PRINTS" id="PR00387">
    <property type="entry name" value="PDIESTERASE1"/>
</dbReference>
<dbReference type="Proteomes" id="UP001465755">
    <property type="component" value="Unassembled WGS sequence"/>
</dbReference>
<reference evidence="8 9" key="1">
    <citation type="journal article" date="2024" name="Nat. Commun.">
        <title>Phylogenomics reveals the evolutionary origins of lichenization in chlorophyte algae.</title>
        <authorList>
            <person name="Puginier C."/>
            <person name="Libourel C."/>
            <person name="Otte J."/>
            <person name="Skaloud P."/>
            <person name="Haon M."/>
            <person name="Grisel S."/>
            <person name="Petersen M."/>
            <person name="Berrin J.G."/>
            <person name="Delaux P.M."/>
            <person name="Dal Grande F."/>
            <person name="Keller J."/>
        </authorList>
    </citation>
    <scope>NUCLEOTIDE SEQUENCE [LARGE SCALE GENOMIC DNA]</scope>
    <source>
        <strain evidence="8 9">SAG 2036</strain>
    </source>
</reference>
<dbReference type="Pfam" id="PF00233">
    <property type="entry name" value="PDEase_I"/>
    <property type="match status" value="1"/>
</dbReference>
<dbReference type="GO" id="GO:0046872">
    <property type="term" value="F:metal ion binding"/>
    <property type="evidence" value="ECO:0007669"/>
    <property type="project" value="UniProtKB-KW"/>
</dbReference>
<dbReference type="InterPro" id="IPR002073">
    <property type="entry name" value="PDEase_catalytic_dom"/>
</dbReference>
<keyword evidence="9" id="KW-1185">Reference proteome</keyword>
<dbReference type="PROSITE" id="PS51845">
    <property type="entry name" value="PDEASE_I_2"/>
    <property type="match status" value="1"/>
</dbReference>
<evidence type="ECO:0000256" key="3">
    <source>
        <dbReference type="PIRSR" id="PIRSR623088-1"/>
    </source>
</evidence>
<feature type="binding site" evidence="4">
    <location>
        <position position="629"/>
    </location>
    <ligand>
        <name>AMP</name>
        <dbReference type="ChEBI" id="CHEBI:456215"/>
    </ligand>
</feature>
<dbReference type="SUPFAM" id="SSF109604">
    <property type="entry name" value="HD-domain/PDEase-like"/>
    <property type="match status" value="1"/>
</dbReference>
<feature type="binding site" evidence="5">
    <location>
        <position position="629"/>
    </location>
    <ligand>
        <name>Zn(2+)</name>
        <dbReference type="ChEBI" id="CHEBI:29105"/>
        <label>2</label>
    </ligand>
</feature>
<gene>
    <name evidence="8" type="ORF">WJX73_009166</name>
</gene>
<dbReference type="EC" id="3.1.4.-" evidence="6"/>
<dbReference type="Gene3D" id="3.30.450.20">
    <property type="entry name" value="PAS domain"/>
    <property type="match status" value="1"/>
</dbReference>
<comment type="similarity">
    <text evidence="6">Belongs to the cyclic nucleotide phosphodiesterase family.</text>
</comment>
<dbReference type="EMBL" id="JALJOQ010000047">
    <property type="protein sequence ID" value="KAK9804991.1"/>
    <property type="molecule type" value="Genomic_DNA"/>
</dbReference>
<evidence type="ECO:0000256" key="6">
    <source>
        <dbReference type="RuleBase" id="RU363067"/>
    </source>
</evidence>
<evidence type="ECO:0000313" key="9">
    <source>
        <dbReference type="Proteomes" id="UP001465755"/>
    </source>
</evidence>
<dbReference type="InterPro" id="IPR023174">
    <property type="entry name" value="PDEase_CS"/>
</dbReference>
<sequence length="864" mass="95594">MPGSDARDRKAEHNARALPRHLLGKYAQAVAGRAWRLAELSVFDDLKAPCWVARPVRPGSGLRVVVYANHACRARFGTPRSSTGVVRWYQGVPEHRRGLIDDLMQVMQESIQTRREILRVTLNVTQAFEQIFERMPPGVHGHLLEEALDVDYGGEVISCNLWCLEQEIDTARLRAEALTAFSPIHSMLFSCEGNMLYANDAAHASMFRSAKRQGITRLDRKYTLAELLSINGEPQPNLAQDVLTALLKQGESHHAVTITSTLPDGKIRHTLHEFWPAQDLAESERPTAIVASCFDVTHLKDTELQLLGMKQALQQKNDALETEVQTMWDQKASLDKERNRLREQLQQAVQLHKLPHMAVSTTSAIDLTINLLDTLLDGDTPQVEQILKVRNELLQSADLRAPQDLAKQIKQQKGFTEEAGRSLVSLFQDTDSAATLLEPAVNKSRSRLSSSSSVGPFKEGLKQWRFSGSMVSRLSETTTNPSFLTPAGSLTPCGSARPDDLLGMMPCGPMPSITPEIERLLMDAQTNWDFDMMSLDAATNGRPLSCFAYCLFQSTGLMQALKFPERNMAAYLMEIEAGYRDNPYHNRIHAASVLHVTFHLVGGKSGLKDLGIVEDIMEASMYLAAVAHDYEHPGLTNDFLIRSHNPLAIYYNDRSPLENHHAAGSFHVFFRHFGVGAGATIDPQVQEVMRATVIDLIMATDMKAHFAIMSRMQGAFQLGAFNVGKGGASGAAAASPSADPAGKAWATLSTEHRLLAAQCVLKGADIGHLALPYRCHDQWVQRLQAEWFSQGDRERSSGMPISAMMDREKPGNLASSQVGFFEVVALPLYKTLTAVLPAAAPLRASANNNYNKWLLQLDDTIYQI</sequence>
<feature type="binding site" evidence="5">
    <location>
        <position position="589"/>
    </location>
    <ligand>
        <name>Zn(2+)</name>
        <dbReference type="ChEBI" id="CHEBI:29105"/>
        <label>1</label>
    </ligand>
</feature>
<protein>
    <recommendedName>
        <fullName evidence="6">Phosphodiesterase</fullName>
        <ecNumber evidence="6">3.1.4.-</ecNumber>
    </recommendedName>
</protein>
<comment type="caution">
    <text evidence="8">The sequence shown here is derived from an EMBL/GenBank/DDBJ whole genome shotgun (WGS) entry which is preliminary data.</text>
</comment>
<organism evidence="8 9">
    <name type="scientific">Symbiochloris irregularis</name>
    <dbReference type="NCBI Taxonomy" id="706552"/>
    <lineage>
        <taxon>Eukaryota</taxon>
        <taxon>Viridiplantae</taxon>
        <taxon>Chlorophyta</taxon>
        <taxon>core chlorophytes</taxon>
        <taxon>Trebouxiophyceae</taxon>
        <taxon>Trebouxiales</taxon>
        <taxon>Trebouxiaceae</taxon>
        <taxon>Symbiochloris</taxon>
    </lineage>
</organism>
<evidence type="ECO:0000256" key="5">
    <source>
        <dbReference type="PIRSR" id="PIRSR623088-3"/>
    </source>
</evidence>
<evidence type="ECO:0000256" key="2">
    <source>
        <dbReference type="ARBA" id="ARBA00022801"/>
    </source>
</evidence>
<keyword evidence="2 6" id="KW-0378">Hydrolase</keyword>
<feature type="binding site" evidence="5">
    <location>
        <position position="765"/>
    </location>
    <ligand>
        <name>Zn(2+)</name>
        <dbReference type="ChEBI" id="CHEBI:29105"/>
        <label>1</label>
    </ligand>
</feature>
<feature type="binding site" evidence="5">
    <location>
        <position position="628"/>
    </location>
    <ligand>
        <name>Zn(2+)</name>
        <dbReference type="ChEBI" id="CHEBI:29105"/>
        <label>1</label>
    </ligand>
</feature>
<evidence type="ECO:0000256" key="1">
    <source>
        <dbReference type="ARBA" id="ARBA00022723"/>
    </source>
</evidence>
<name>A0AAW1P973_9CHLO</name>
<evidence type="ECO:0000259" key="7">
    <source>
        <dbReference type="PROSITE" id="PS51845"/>
    </source>
</evidence>